<accession>A0A0A9Z1E0</accession>
<dbReference type="SMART" id="SM01332">
    <property type="entry name" value="Cyclin_C"/>
    <property type="match status" value="1"/>
</dbReference>
<dbReference type="InterPro" id="IPR004367">
    <property type="entry name" value="Cyclin_C-dom"/>
</dbReference>
<reference evidence="6" key="1">
    <citation type="journal article" date="2014" name="PLoS ONE">
        <title>Transcriptome-Based Identification of ABC Transporters in the Western Tarnished Plant Bug Lygus hesperus.</title>
        <authorList>
            <person name="Hull J.J."/>
            <person name="Chaney K."/>
            <person name="Geib S.M."/>
            <person name="Fabrick J.A."/>
            <person name="Brent C.S."/>
            <person name="Walsh D."/>
            <person name="Lavine L.C."/>
        </authorList>
    </citation>
    <scope>NUCLEOTIDE SEQUENCE</scope>
</reference>
<evidence type="ECO:0000313" key="5">
    <source>
        <dbReference type="EMBL" id="JAG37151.1"/>
    </source>
</evidence>
<feature type="compositionally biased region" description="Low complexity" evidence="3">
    <location>
        <begin position="455"/>
        <end position="464"/>
    </location>
</feature>
<reference evidence="6" key="2">
    <citation type="submission" date="2014-07" db="EMBL/GenBank/DDBJ databases">
        <authorList>
            <person name="Hull J."/>
        </authorList>
    </citation>
    <scope>NUCLEOTIDE SEQUENCE</scope>
</reference>
<dbReference type="EMBL" id="GBHO01006453">
    <property type="protein sequence ID" value="JAG37151.1"/>
    <property type="molecule type" value="Transcribed_RNA"/>
</dbReference>
<proteinExistence type="inferred from homology"/>
<dbReference type="PROSITE" id="PS50835">
    <property type="entry name" value="IG_LIKE"/>
    <property type="match status" value="1"/>
</dbReference>
<evidence type="ECO:0000256" key="2">
    <source>
        <dbReference type="ARBA" id="ARBA00023319"/>
    </source>
</evidence>
<dbReference type="AlphaFoldDB" id="A0A0A9Z1E0"/>
<dbReference type="InterPro" id="IPR007110">
    <property type="entry name" value="Ig-like_dom"/>
</dbReference>
<dbReference type="SUPFAM" id="SSF47954">
    <property type="entry name" value="Cyclin-like"/>
    <property type="match status" value="1"/>
</dbReference>
<name>A0A0A9Z1E0_LYGHE</name>
<feature type="region of interest" description="Disordered" evidence="3">
    <location>
        <begin position="442"/>
        <end position="464"/>
    </location>
</feature>
<dbReference type="Gene3D" id="1.10.472.10">
    <property type="entry name" value="Cyclin-like"/>
    <property type="match status" value="2"/>
</dbReference>
<dbReference type="InterPro" id="IPR013098">
    <property type="entry name" value="Ig_I-set"/>
</dbReference>
<dbReference type="InterPro" id="IPR036915">
    <property type="entry name" value="Cyclin-like_sf"/>
</dbReference>
<gene>
    <name evidence="6" type="primary">sls_36</name>
    <name evidence="5" type="synonym">sls_35</name>
    <name evidence="7" type="synonym">sls_38</name>
    <name evidence="7" type="ORF">CM83_36743</name>
    <name evidence="6" type="ORF">CM83_36749</name>
    <name evidence="5" type="ORF">CM83_36752</name>
</gene>
<evidence type="ECO:0000313" key="6">
    <source>
        <dbReference type="EMBL" id="JAG37153.1"/>
    </source>
</evidence>
<evidence type="ECO:0000259" key="4">
    <source>
        <dbReference type="PROSITE" id="PS50835"/>
    </source>
</evidence>
<sequence>MLKDFAWVTDYTYSSKDIQGMESALLDAAAYIVSTPTVLAFAMQFLEIFTNICHYDSTVFSSAGFLSPHSIIKLRFMLEYVCEASVQSAQYLQFPLHLLAAACLCVALQMLRSEFCQCWTLALTFYTGIDGVELLEVEAFVRNWMDSVYYTRKLTATRDKYSTSSFMSVGLIPPPTDPHLLLLALRNEITTLHGLGIPLHIFHTFICLRPNDGHVTRILDEREVEVDGIRETELQVVWCQSSDALHHANRITNLYYNHPLLASLLLQCTGVDKENACIVGTGPSYSPDGSWDCQQQQQQQQVSSQQEIRQEQRTTQQRVVRQQVQGMVVQEGMIIQGYPSGTPPVFEKVFSNARFAQGGDAVFEGRVTGDPKPVISWTRKGAPLMASQKHQLRYEEQTGNVSLLISRIGPGDEGEYTCTARNQLGEAMCSVYIQPEGVAMPVQPQGARRDTQIRQTQQQMTQMQ</sequence>
<protein>
    <submittedName>
        <fullName evidence="6">Titin</fullName>
    </submittedName>
</protein>
<dbReference type="SMART" id="SM00409">
    <property type="entry name" value="IG"/>
    <property type="match status" value="1"/>
</dbReference>
<dbReference type="SMART" id="SM00408">
    <property type="entry name" value="IGc2"/>
    <property type="match status" value="1"/>
</dbReference>
<dbReference type="Pfam" id="PF07679">
    <property type="entry name" value="I-set"/>
    <property type="match status" value="1"/>
</dbReference>
<organism evidence="6">
    <name type="scientific">Lygus hesperus</name>
    <name type="common">Western plant bug</name>
    <dbReference type="NCBI Taxonomy" id="30085"/>
    <lineage>
        <taxon>Eukaryota</taxon>
        <taxon>Metazoa</taxon>
        <taxon>Ecdysozoa</taxon>
        <taxon>Arthropoda</taxon>
        <taxon>Hexapoda</taxon>
        <taxon>Insecta</taxon>
        <taxon>Pterygota</taxon>
        <taxon>Neoptera</taxon>
        <taxon>Paraneoptera</taxon>
        <taxon>Hemiptera</taxon>
        <taxon>Heteroptera</taxon>
        <taxon>Panheteroptera</taxon>
        <taxon>Cimicomorpha</taxon>
        <taxon>Miridae</taxon>
        <taxon>Mirini</taxon>
        <taxon>Lygus</taxon>
    </lineage>
</organism>
<dbReference type="FunFam" id="2.60.40.10:FF:000080">
    <property type="entry name" value="Myosin light chain kinase, smooth muscle"/>
    <property type="match status" value="1"/>
</dbReference>
<comment type="similarity">
    <text evidence="1">Belongs to the protein kinase superfamily. CAMK Ser/Thr protein kinase family.</text>
</comment>
<feature type="domain" description="Ig-like" evidence="4">
    <location>
        <begin position="343"/>
        <end position="434"/>
    </location>
</feature>
<dbReference type="SUPFAM" id="SSF48726">
    <property type="entry name" value="Immunoglobulin"/>
    <property type="match status" value="1"/>
</dbReference>
<evidence type="ECO:0000256" key="3">
    <source>
        <dbReference type="SAM" id="MobiDB-lite"/>
    </source>
</evidence>
<dbReference type="InterPro" id="IPR013783">
    <property type="entry name" value="Ig-like_fold"/>
</dbReference>
<dbReference type="Pfam" id="PF02984">
    <property type="entry name" value="Cyclin_C"/>
    <property type="match status" value="1"/>
</dbReference>
<evidence type="ECO:0000256" key="1">
    <source>
        <dbReference type="ARBA" id="ARBA00006692"/>
    </source>
</evidence>
<dbReference type="EMBL" id="GBHO01006450">
    <property type="protein sequence ID" value="JAG37154.1"/>
    <property type="molecule type" value="Transcribed_RNA"/>
</dbReference>
<dbReference type="EMBL" id="GBHO01006451">
    <property type="protein sequence ID" value="JAG37153.1"/>
    <property type="molecule type" value="Transcribed_RNA"/>
</dbReference>
<dbReference type="InterPro" id="IPR036179">
    <property type="entry name" value="Ig-like_dom_sf"/>
</dbReference>
<dbReference type="InterPro" id="IPR003599">
    <property type="entry name" value="Ig_sub"/>
</dbReference>
<dbReference type="PANTHER" id="PTHR47633:SF4">
    <property type="entry name" value="MYOPALLADIN ISOFORM X1"/>
    <property type="match status" value="1"/>
</dbReference>
<dbReference type="InterPro" id="IPR003598">
    <property type="entry name" value="Ig_sub2"/>
</dbReference>
<keyword evidence="2" id="KW-0393">Immunoglobulin domain</keyword>
<feature type="non-terminal residue" evidence="6">
    <location>
        <position position="464"/>
    </location>
</feature>
<dbReference type="PANTHER" id="PTHR47633">
    <property type="entry name" value="IMMUNOGLOBULIN"/>
    <property type="match status" value="1"/>
</dbReference>
<dbReference type="Gene3D" id="2.60.40.10">
    <property type="entry name" value="Immunoglobulins"/>
    <property type="match status" value="1"/>
</dbReference>
<evidence type="ECO:0000313" key="7">
    <source>
        <dbReference type="EMBL" id="JAG37154.1"/>
    </source>
</evidence>